<protein>
    <submittedName>
        <fullName evidence="2">Uncharacterized protein</fullName>
    </submittedName>
</protein>
<evidence type="ECO:0000313" key="3">
    <source>
        <dbReference type="Proteomes" id="UP001460270"/>
    </source>
</evidence>
<gene>
    <name evidence="2" type="ORF">WMY93_030838</name>
</gene>
<dbReference type="AlphaFoldDB" id="A0AAW0MQ32"/>
<keyword evidence="3" id="KW-1185">Reference proteome</keyword>
<feature type="compositionally biased region" description="Basic and acidic residues" evidence="1">
    <location>
        <begin position="21"/>
        <end position="35"/>
    </location>
</feature>
<comment type="caution">
    <text evidence="2">The sequence shown here is derived from an EMBL/GenBank/DDBJ whole genome shotgun (WGS) entry which is preliminary data.</text>
</comment>
<dbReference type="Proteomes" id="UP001460270">
    <property type="component" value="Unassembled WGS sequence"/>
</dbReference>
<sequence>MREKGVQAGEGRLKMVQSSCKTEESNRLKDPKYEDVTDDEEINPVTELSPHYDCQKNERVLSPKQMCNVKDYENLPELAVIAPEQQEKESSLACTCPYFVETEDGFEQVPCPKCAKDIPSVKQEVQSEDEYEEVILFAMELILKNQIICLDSDEELDKKMELFSSSKEELKVSNPEQHNQDPRFKKVEEYENFEIFIQKYKGLNQNMPNALVDINQGSTGHRQITLSSHKPLTVENFVSESVLSNSSDLKTHCLSPTQGDLGLFDKFHPVLSSPTNAENSSDTDDSINYPSHLNPNYMTASNQVRAQSPLPSNSDSTGNNVMLKGSPENSEDWFPSLSSSDTEEEESAPAALYQQKPPDM</sequence>
<evidence type="ECO:0000256" key="1">
    <source>
        <dbReference type="SAM" id="MobiDB-lite"/>
    </source>
</evidence>
<reference evidence="3" key="1">
    <citation type="submission" date="2024-04" db="EMBL/GenBank/DDBJ databases">
        <title>Salinicola lusitanus LLJ914,a marine bacterium isolated from the Okinawa Trough.</title>
        <authorList>
            <person name="Li J."/>
        </authorList>
    </citation>
    <scope>NUCLEOTIDE SEQUENCE [LARGE SCALE GENOMIC DNA]</scope>
</reference>
<dbReference type="EMBL" id="JBBPFD010000432">
    <property type="protein sequence ID" value="KAK7878904.1"/>
    <property type="molecule type" value="Genomic_DNA"/>
</dbReference>
<organism evidence="2 3">
    <name type="scientific">Mugilogobius chulae</name>
    <name type="common">yellowstripe goby</name>
    <dbReference type="NCBI Taxonomy" id="88201"/>
    <lineage>
        <taxon>Eukaryota</taxon>
        <taxon>Metazoa</taxon>
        <taxon>Chordata</taxon>
        <taxon>Craniata</taxon>
        <taxon>Vertebrata</taxon>
        <taxon>Euteleostomi</taxon>
        <taxon>Actinopterygii</taxon>
        <taxon>Neopterygii</taxon>
        <taxon>Teleostei</taxon>
        <taxon>Neoteleostei</taxon>
        <taxon>Acanthomorphata</taxon>
        <taxon>Gobiaria</taxon>
        <taxon>Gobiiformes</taxon>
        <taxon>Gobioidei</taxon>
        <taxon>Gobiidae</taxon>
        <taxon>Gobionellinae</taxon>
        <taxon>Mugilogobius</taxon>
    </lineage>
</organism>
<accession>A0AAW0MQ32</accession>
<name>A0AAW0MQ32_9GOBI</name>
<feature type="region of interest" description="Disordered" evidence="1">
    <location>
        <begin position="1"/>
        <end position="47"/>
    </location>
</feature>
<feature type="region of interest" description="Disordered" evidence="1">
    <location>
        <begin position="274"/>
        <end position="360"/>
    </location>
</feature>
<proteinExistence type="predicted"/>
<feature type="compositionally biased region" description="Polar residues" evidence="1">
    <location>
        <begin position="274"/>
        <end position="320"/>
    </location>
</feature>
<evidence type="ECO:0000313" key="2">
    <source>
        <dbReference type="EMBL" id="KAK7878904.1"/>
    </source>
</evidence>